<proteinExistence type="predicted"/>
<feature type="non-terminal residue" evidence="1">
    <location>
        <position position="1"/>
    </location>
</feature>
<evidence type="ECO:0000313" key="1">
    <source>
        <dbReference type="EMBL" id="RNA44667.1"/>
    </source>
</evidence>
<keyword evidence="2" id="KW-1185">Reference proteome</keyword>
<gene>
    <name evidence="1" type="ORF">BpHYR1_015763</name>
</gene>
<accession>A0A3M7T9S5</accession>
<evidence type="ECO:0000313" key="2">
    <source>
        <dbReference type="Proteomes" id="UP000276133"/>
    </source>
</evidence>
<sequence length="69" mass="8281">KKDVSIKFSCFISRHVSFTKLLTFGYYGEENKDVKRKMSSCFKSRYESFTKLLTFVYYGEECINFENFD</sequence>
<dbReference type="EMBL" id="REGN01000076">
    <property type="protein sequence ID" value="RNA44667.1"/>
    <property type="molecule type" value="Genomic_DNA"/>
</dbReference>
<dbReference type="Proteomes" id="UP000276133">
    <property type="component" value="Unassembled WGS sequence"/>
</dbReference>
<organism evidence="1 2">
    <name type="scientific">Brachionus plicatilis</name>
    <name type="common">Marine rotifer</name>
    <name type="synonym">Brachionus muelleri</name>
    <dbReference type="NCBI Taxonomy" id="10195"/>
    <lineage>
        <taxon>Eukaryota</taxon>
        <taxon>Metazoa</taxon>
        <taxon>Spiralia</taxon>
        <taxon>Gnathifera</taxon>
        <taxon>Rotifera</taxon>
        <taxon>Eurotatoria</taxon>
        <taxon>Monogononta</taxon>
        <taxon>Pseudotrocha</taxon>
        <taxon>Ploima</taxon>
        <taxon>Brachionidae</taxon>
        <taxon>Brachionus</taxon>
    </lineage>
</organism>
<reference evidence="1 2" key="1">
    <citation type="journal article" date="2018" name="Sci. Rep.">
        <title>Genomic signatures of local adaptation to the degree of environmental predictability in rotifers.</title>
        <authorList>
            <person name="Franch-Gras L."/>
            <person name="Hahn C."/>
            <person name="Garcia-Roger E.M."/>
            <person name="Carmona M.J."/>
            <person name="Serra M."/>
            <person name="Gomez A."/>
        </authorList>
    </citation>
    <scope>NUCLEOTIDE SEQUENCE [LARGE SCALE GENOMIC DNA]</scope>
    <source>
        <strain evidence="1">HYR1</strain>
    </source>
</reference>
<comment type="caution">
    <text evidence="1">The sequence shown here is derived from an EMBL/GenBank/DDBJ whole genome shotgun (WGS) entry which is preliminary data.</text>
</comment>
<name>A0A3M7T9S5_BRAPC</name>
<protein>
    <submittedName>
        <fullName evidence="1">Uncharacterized protein</fullName>
    </submittedName>
</protein>
<dbReference type="AlphaFoldDB" id="A0A3M7T9S5"/>